<feature type="compositionally biased region" description="Low complexity" evidence="1">
    <location>
        <begin position="32"/>
        <end position="47"/>
    </location>
</feature>
<accession>A0A6A6ZA41</accession>
<evidence type="ECO:0000313" key="3">
    <source>
        <dbReference type="Proteomes" id="UP000504636"/>
    </source>
</evidence>
<evidence type="ECO:0000313" key="4">
    <source>
        <dbReference type="RefSeq" id="XP_033584864.1"/>
    </source>
</evidence>
<name>A0A6A6ZA41_9PEZI</name>
<dbReference type="Proteomes" id="UP000504636">
    <property type="component" value="Unplaced"/>
</dbReference>
<dbReference type="RefSeq" id="XP_033584864.1">
    <property type="nucleotide sequence ID" value="XM_033721670.1"/>
</dbReference>
<reference evidence="2 4" key="1">
    <citation type="journal article" date="2020" name="Stud. Mycol.">
        <title>101 Dothideomycetes genomes: a test case for predicting lifestyles and emergence of pathogens.</title>
        <authorList>
            <person name="Haridas S."/>
            <person name="Albert R."/>
            <person name="Binder M."/>
            <person name="Bloem J."/>
            <person name="Labutti K."/>
            <person name="Salamov A."/>
            <person name="Andreopoulos B."/>
            <person name="Baker S."/>
            <person name="Barry K."/>
            <person name="Bills G."/>
            <person name="Bluhm B."/>
            <person name="Cannon C."/>
            <person name="Castanera R."/>
            <person name="Culley D."/>
            <person name="Daum C."/>
            <person name="Ezra D."/>
            <person name="Gonzalez J."/>
            <person name="Henrissat B."/>
            <person name="Kuo A."/>
            <person name="Liang C."/>
            <person name="Lipzen A."/>
            <person name="Lutzoni F."/>
            <person name="Magnuson J."/>
            <person name="Mondo S."/>
            <person name="Nolan M."/>
            <person name="Ohm R."/>
            <person name="Pangilinan J."/>
            <person name="Park H.-J."/>
            <person name="Ramirez L."/>
            <person name="Alfaro M."/>
            <person name="Sun H."/>
            <person name="Tritt A."/>
            <person name="Yoshinaga Y."/>
            <person name="Zwiers L.-H."/>
            <person name="Turgeon B."/>
            <person name="Goodwin S."/>
            <person name="Spatafora J."/>
            <person name="Crous P."/>
            <person name="Grigoriev I."/>
        </authorList>
    </citation>
    <scope>NUCLEOTIDE SEQUENCE</scope>
    <source>
        <strain evidence="2 4">CBS 304.34</strain>
    </source>
</reference>
<organism evidence="2">
    <name type="scientific">Mytilinidion resinicola</name>
    <dbReference type="NCBI Taxonomy" id="574789"/>
    <lineage>
        <taxon>Eukaryota</taxon>
        <taxon>Fungi</taxon>
        <taxon>Dikarya</taxon>
        <taxon>Ascomycota</taxon>
        <taxon>Pezizomycotina</taxon>
        <taxon>Dothideomycetes</taxon>
        <taxon>Pleosporomycetidae</taxon>
        <taxon>Mytilinidiales</taxon>
        <taxon>Mytilinidiaceae</taxon>
        <taxon>Mytilinidion</taxon>
    </lineage>
</organism>
<protein>
    <submittedName>
        <fullName evidence="2 4">Uncharacterized protein</fullName>
    </submittedName>
</protein>
<evidence type="ECO:0000256" key="1">
    <source>
        <dbReference type="SAM" id="MobiDB-lite"/>
    </source>
</evidence>
<feature type="region of interest" description="Disordered" evidence="1">
    <location>
        <begin position="32"/>
        <end position="51"/>
    </location>
</feature>
<evidence type="ECO:0000313" key="2">
    <source>
        <dbReference type="EMBL" id="KAF2817900.1"/>
    </source>
</evidence>
<dbReference type="AlphaFoldDB" id="A0A6A6ZA41"/>
<proteinExistence type="predicted"/>
<reference evidence="4" key="2">
    <citation type="submission" date="2020-04" db="EMBL/GenBank/DDBJ databases">
        <authorList>
            <consortium name="NCBI Genome Project"/>
        </authorList>
    </citation>
    <scope>NUCLEOTIDE SEQUENCE</scope>
    <source>
        <strain evidence="4">CBS 304.34</strain>
    </source>
</reference>
<gene>
    <name evidence="2 4" type="ORF">BDZ99DRAFT_470848</name>
</gene>
<dbReference type="GeneID" id="54462563"/>
<keyword evidence="3" id="KW-1185">Reference proteome</keyword>
<sequence>MERLATVPLVLSATSPSAFALLLRNLEPVSSRTRPLSSSSIRDGSLSPVPRSVPHPSAWAISAAVRIRPSSDLLFENYFLTTLVGLRIGREFLDKQIRVCLLSQASRDCTMSTCLCIQPLDLTALELASSIFCEQPPRPYRRLVLRALDLLAALALDGGFLRVFTLLTAFEPVHIPPRQYSACVSSERLSLLHAAALPIVLGT</sequence>
<dbReference type="EMBL" id="MU003692">
    <property type="protein sequence ID" value="KAF2817900.1"/>
    <property type="molecule type" value="Genomic_DNA"/>
</dbReference>
<reference evidence="4" key="3">
    <citation type="submission" date="2025-04" db="UniProtKB">
        <authorList>
            <consortium name="RefSeq"/>
        </authorList>
    </citation>
    <scope>IDENTIFICATION</scope>
    <source>
        <strain evidence="4">CBS 304.34</strain>
    </source>
</reference>